<organism evidence="6 7">
    <name type="scientific">Lithospermum erythrorhizon</name>
    <name type="common">Purple gromwell</name>
    <name type="synonym">Lithospermum officinale var. erythrorhizon</name>
    <dbReference type="NCBI Taxonomy" id="34254"/>
    <lineage>
        <taxon>Eukaryota</taxon>
        <taxon>Viridiplantae</taxon>
        <taxon>Streptophyta</taxon>
        <taxon>Embryophyta</taxon>
        <taxon>Tracheophyta</taxon>
        <taxon>Spermatophyta</taxon>
        <taxon>Magnoliopsida</taxon>
        <taxon>eudicotyledons</taxon>
        <taxon>Gunneridae</taxon>
        <taxon>Pentapetalae</taxon>
        <taxon>asterids</taxon>
        <taxon>lamiids</taxon>
        <taxon>Boraginales</taxon>
        <taxon>Boraginaceae</taxon>
        <taxon>Boraginoideae</taxon>
        <taxon>Lithospermeae</taxon>
        <taxon>Lithospermum</taxon>
    </lineage>
</organism>
<evidence type="ECO:0000313" key="7">
    <source>
        <dbReference type="Proteomes" id="UP001454036"/>
    </source>
</evidence>
<evidence type="ECO:0000256" key="5">
    <source>
        <dbReference type="RuleBase" id="RU004466"/>
    </source>
</evidence>
<dbReference type="GO" id="GO:0004311">
    <property type="term" value="F:geranylgeranyl diphosphate synthase activity"/>
    <property type="evidence" value="ECO:0007669"/>
    <property type="project" value="TreeGrafter"/>
</dbReference>
<gene>
    <name evidence="6" type="ORF">LIER_43028</name>
</gene>
<keyword evidence="6" id="KW-0012">Acyltransferase</keyword>
<dbReference type="SUPFAM" id="SSF48576">
    <property type="entry name" value="Terpenoid synthases"/>
    <property type="match status" value="1"/>
</dbReference>
<dbReference type="GO" id="GO:0016746">
    <property type="term" value="F:acyltransferase activity"/>
    <property type="evidence" value="ECO:0007669"/>
    <property type="project" value="UniProtKB-KW"/>
</dbReference>
<evidence type="ECO:0000256" key="1">
    <source>
        <dbReference type="ARBA" id="ARBA00001946"/>
    </source>
</evidence>
<keyword evidence="5" id="KW-0808">Transferase</keyword>
<dbReference type="EMBL" id="BAABME010032282">
    <property type="protein sequence ID" value="GAA0148948.1"/>
    <property type="molecule type" value="Genomic_DNA"/>
</dbReference>
<dbReference type="AlphaFoldDB" id="A0AAV3PCV8"/>
<evidence type="ECO:0000256" key="2">
    <source>
        <dbReference type="ARBA" id="ARBA00006706"/>
    </source>
</evidence>
<evidence type="ECO:0000256" key="3">
    <source>
        <dbReference type="ARBA" id="ARBA00022723"/>
    </source>
</evidence>
<dbReference type="GO" id="GO:0008299">
    <property type="term" value="P:isoprenoid biosynthetic process"/>
    <property type="evidence" value="ECO:0007669"/>
    <property type="project" value="InterPro"/>
</dbReference>
<evidence type="ECO:0000256" key="4">
    <source>
        <dbReference type="ARBA" id="ARBA00022842"/>
    </source>
</evidence>
<protein>
    <submittedName>
        <fullName evidence="6">Acyltransferase</fullName>
    </submittedName>
</protein>
<evidence type="ECO:0000313" key="6">
    <source>
        <dbReference type="EMBL" id="GAA0148948.1"/>
    </source>
</evidence>
<dbReference type="PROSITE" id="PS00444">
    <property type="entry name" value="POLYPRENYL_SYNTHASE_2"/>
    <property type="match status" value="1"/>
</dbReference>
<dbReference type="InterPro" id="IPR033749">
    <property type="entry name" value="Polyprenyl_synt_CS"/>
</dbReference>
<keyword evidence="7" id="KW-1185">Reference proteome</keyword>
<dbReference type="InterPro" id="IPR000092">
    <property type="entry name" value="Polyprenyl_synt"/>
</dbReference>
<dbReference type="GO" id="GO:0005737">
    <property type="term" value="C:cytoplasm"/>
    <property type="evidence" value="ECO:0007669"/>
    <property type="project" value="UniProtKB-ARBA"/>
</dbReference>
<sequence length="324" mass="35681">MKRSNLLIITMQSVLFNFCNPINNRPIEKKFSRCHSPSLLSTKFNIQSYMAEKRKDLMQSLEEAVPIKEPMELYKSMRYTILNFEMFGPLMSIAACELVGGKQEKVMPAACAIQMVLSMAMIHDDLPCIDDTDDIRDGKPANHNIYGASVALLAGDALGVLAFQHMAIATKDVGPERVLRAISELGAGVGPQLQAGQVVDVLSRGGGYSLEQLEFINFHKTGGVYGACMAVGGIIGGGEDYEIEILRFYGQKVGLMLQLVDDLRDMDEDSKNDQVTYPLLVGVEKTKEVVEKLSMDAHDCLHGFDQDKAVPLVALNDNVLAYIR</sequence>
<dbReference type="InterPro" id="IPR008949">
    <property type="entry name" value="Isoprenoid_synthase_dom_sf"/>
</dbReference>
<reference evidence="6 7" key="1">
    <citation type="submission" date="2024-01" db="EMBL/GenBank/DDBJ databases">
        <title>The complete chloroplast genome sequence of Lithospermum erythrorhizon: insights into the phylogenetic relationship among Boraginaceae species and the maternal lineages of purple gromwells.</title>
        <authorList>
            <person name="Okada T."/>
            <person name="Watanabe K."/>
        </authorList>
    </citation>
    <scope>NUCLEOTIDE SEQUENCE [LARGE SCALE GENOMIC DNA]</scope>
</reference>
<comment type="cofactor">
    <cofactor evidence="1">
        <name>Mg(2+)</name>
        <dbReference type="ChEBI" id="CHEBI:18420"/>
    </cofactor>
</comment>
<accession>A0AAV3PCV8</accession>
<name>A0AAV3PCV8_LITER</name>
<keyword evidence="4" id="KW-0460">Magnesium</keyword>
<dbReference type="SFLD" id="SFLDS00005">
    <property type="entry name" value="Isoprenoid_Synthase_Type_I"/>
    <property type="match status" value="1"/>
</dbReference>
<dbReference type="Pfam" id="PF00348">
    <property type="entry name" value="polyprenyl_synt"/>
    <property type="match status" value="1"/>
</dbReference>
<proteinExistence type="inferred from homology"/>
<dbReference type="PANTHER" id="PTHR43281:SF24">
    <property type="entry name" value="OS07G0580900 PROTEIN"/>
    <property type="match status" value="1"/>
</dbReference>
<comment type="similarity">
    <text evidence="2 5">Belongs to the FPP/GGPP synthase family.</text>
</comment>
<dbReference type="CDD" id="cd00867">
    <property type="entry name" value="Trans_IPPS"/>
    <property type="match status" value="1"/>
</dbReference>
<dbReference type="GO" id="GO:0046872">
    <property type="term" value="F:metal ion binding"/>
    <property type="evidence" value="ECO:0007669"/>
    <property type="project" value="UniProtKB-KW"/>
</dbReference>
<comment type="caution">
    <text evidence="6">The sequence shown here is derived from an EMBL/GenBank/DDBJ whole genome shotgun (WGS) entry which is preliminary data.</text>
</comment>
<dbReference type="Gene3D" id="1.10.600.10">
    <property type="entry name" value="Farnesyl Diphosphate Synthase"/>
    <property type="match status" value="1"/>
</dbReference>
<dbReference type="PANTHER" id="PTHR43281">
    <property type="entry name" value="FARNESYL DIPHOSPHATE SYNTHASE"/>
    <property type="match status" value="1"/>
</dbReference>
<keyword evidence="3" id="KW-0479">Metal-binding</keyword>
<dbReference type="Proteomes" id="UP001454036">
    <property type="component" value="Unassembled WGS sequence"/>
</dbReference>